<proteinExistence type="inferred from homology"/>
<name>A0A9K3H139_HELAN</name>
<evidence type="ECO:0000256" key="1">
    <source>
        <dbReference type="ARBA" id="ARBA00001933"/>
    </source>
</evidence>
<dbReference type="InterPro" id="IPR036052">
    <property type="entry name" value="TrpB-like_PALP_sf"/>
</dbReference>
<comment type="caution">
    <text evidence="4">The sequence shown here is derived from an EMBL/GenBank/DDBJ whole genome shotgun (WGS) entry which is preliminary data.</text>
</comment>
<accession>A0A9K3H139</accession>
<evidence type="ECO:0000256" key="3">
    <source>
        <dbReference type="ARBA" id="ARBA00022898"/>
    </source>
</evidence>
<dbReference type="GO" id="GO:0016829">
    <property type="term" value="F:lyase activity"/>
    <property type="evidence" value="ECO:0007669"/>
    <property type="project" value="UniProtKB-KW"/>
</dbReference>
<dbReference type="Gramene" id="mRNA:HanXRQr2_Chr15g0678491">
    <property type="protein sequence ID" value="CDS:HanXRQr2_Chr15g0678491.1"/>
    <property type="gene ID" value="HanXRQr2_Chr15g0678491"/>
</dbReference>
<dbReference type="EMBL" id="MNCJ02000330">
    <property type="protein sequence ID" value="KAF5763285.1"/>
    <property type="molecule type" value="Genomic_DNA"/>
</dbReference>
<protein>
    <submittedName>
        <fullName evidence="4">Serine racemase, Ammonia-lyase</fullName>
        <ecNumber evidence="4">4.3.1.-</ecNumber>
        <ecNumber evidence="4">5.1.1.18</ecNumber>
    </submittedName>
</protein>
<organism evidence="4 5">
    <name type="scientific">Helianthus annuus</name>
    <name type="common">Common sunflower</name>
    <dbReference type="NCBI Taxonomy" id="4232"/>
    <lineage>
        <taxon>Eukaryota</taxon>
        <taxon>Viridiplantae</taxon>
        <taxon>Streptophyta</taxon>
        <taxon>Embryophyta</taxon>
        <taxon>Tracheophyta</taxon>
        <taxon>Spermatophyta</taxon>
        <taxon>Magnoliopsida</taxon>
        <taxon>eudicotyledons</taxon>
        <taxon>Gunneridae</taxon>
        <taxon>Pentapetalae</taxon>
        <taxon>asterids</taxon>
        <taxon>campanulids</taxon>
        <taxon>Asterales</taxon>
        <taxon>Asteraceae</taxon>
        <taxon>Asteroideae</taxon>
        <taxon>Heliantheae alliance</taxon>
        <taxon>Heliantheae</taxon>
        <taxon>Helianthus</taxon>
    </lineage>
</organism>
<dbReference type="GO" id="GO:0030378">
    <property type="term" value="F:serine racemase activity"/>
    <property type="evidence" value="ECO:0007669"/>
    <property type="project" value="UniProtKB-EC"/>
</dbReference>
<keyword evidence="5" id="KW-1185">Reference proteome</keyword>
<dbReference type="EC" id="4.3.1.-" evidence="4"/>
<comment type="similarity">
    <text evidence="2">Belongs to the serine/threonine dehydratase family.</text>
</comment>
<comment type="cofactor">
    <cofactor evidence="1">
        <name>pyridoxal 5'-phosphate</name>
        <dbReference type="ChEBI" id="CHEBI:597326"/>
    </cofactor>
</comment>
<reference evidence="4" key="2">
    <citation type="submission" date="2020-06" db="EMBL/GenBank/DDBJ databases">
        <title>Helianthus annuus Genome sequencing and assembly Release 2.</title>
        <authorList>
            <person name="Gouzy J."/>
            <person name="Langlade N."/>
            <person name="Munos S."/>
        </authorList>
    </citation>
    <scope>NUCLEOTIDE SEQUENCE</scope>
    <source>
        <tissue evidence="4">Leaves</tissue>
    </source>
</reference>
<evidence type="ECO:0000313" key="5">
    <source>
        <dbReference type="Proteomes" id="UP000215914"/>
    </source>
</evidence>
<dbReference type="PANTHER" id="PTHR43050:SF1">
    <property type="entry name" value="SERINE RACEMASE"/>
    <property type="match status" value="1"/>
</dbReference>
<reference evidence="4" key="1">
    <citation type="journal article" date="2017" name="Nature">
        <title>The sunflower genome provides insights into oil metabolism, flowering and Asterid evolution.</title>
        <authorList>
            <person name="Badouin H."/>
            <person name="Gouzy J."/>
            <person name="Grassa C.J."/>
            <person name="Murat F."/>
            <person name="Staton S.E."/>
            <person name="Cottret L."/>
            <person name="Lelandais-Briere C."/>
            <person name="Owens G.L."/>
            <person name="Carrere S."/>
            <person name="Mayjonade B."/>
            <person name="Legrand L."/>
            <person name="Gill N."/>
            <person name="Kane N.C."/>
            <person name="Bowers J.E."/>
            <person name="Hubner S."/>
            <person name="Bellec A."/>
            <person name="Berard A."/>
            <person name="Berges H."/>
            <person name="Blanchet N."/>
            <person name="Boniface M.C."/>
            <person name="Brunel D."/>
            <person name="Catrice O."/>
            <person name="Chaidir N."/>
            <person name="Claudel C."/>
            <person name="Donnadieu C."/>
            <person name="Faraut T."/>
            <person name="Fievet G."/>
            <person name="Helmstetter N."/>
            <person name="King M."/>
            <person name="Knapp S.J."/>
            <person name="Lai Z."/>
            <person name="Le Paslier M.C."/>
            <person name="Lippi Y."/>
            <person name="Lorenzon L."/>
            <person name="Mandel J.R."/>
            <person name="Marage G."/>
            <person name="Marchand G."/>
            <person name="Marquand E."/>
            <person name="Bret-Mestries E."/>
            <person name="Morien E."/>
            <person name="Nambeesan S."/>
            <person name="Nguyen T."/>
            <person name="Pegot-Espagnet P."/>
            <person name="Pouilly N."/>
            <person name="Raftis F."/>
            <person name="Sallet E."/>
            <person name="Schiex T."/>
            <person name="Thomas J."/>
            <person name="Vandecasteele C."/>
            <person name="Vares D."/>
            <person name="Vear F."/>
            <person name="Vautrin S."/>
            <person name="Crespi M."/>
            <person name="Mangin B."/>
            <person name="Burke J.M."/>
            <person name="Salse J."/>
            <person name="Munos S."/>
            <person name="Vincourt P."/>
            <person name="Rieseberg L.H."/>
            <person name="Langlade N.B."/>
        </authorList>
    </citation>
    <scope>NUCLEOTIDE SEQUENCE</scope>
    <source>
        <tissue evidence="4">Leaves</tissue>
    </source>
</reference>
<keyword evidence="3" id="KW-0663">Pyridoxal phosphate</keyword>
<dbReference type="PANTHER" id="PTHR43050">
    <property type="entry name" value="SERINE / THREONINE RACEMASE FAMILY MEMBER"/>
    <property type="match status" value="1"/>
</dbReference>
<dbReference type="Gene3D" id="3.40.50.1100">
    <property type="match status" value="1"/>
</dbReference>
<dbReference type="Proteomes" id="UP000215914">
    <property type="component" value="Unassembled WGS sequence"/>
</dbReference>
<evidence type="ECO:0000313" key="4">
    <source>
        <dbReference type="EMBL" id="KAF5763285.1"/>
    </source>
</evidence>
<sequence>MRYCYEIFKVAVEPSAATGLAVVLSNNFKRNPLWNSSQNIGIVLSKGDVELGVLWESYGLQGT</sequence>
<dbReference type="EC" id="5.1.1.18" evidence="4"/>
<keyword evidence="4" id="KW-0413">Isomerase</keyword>
<gene>
    <name evidence="4" type="ORF">HanXRQr2_Chr15g0678491</name>
</gene>
<dbReference type="AlphaFoldDB" id="A0A9K3H139"/>
<keyword evidence="4" id="KW-0456">Lyase</keyword>
<evidence type="ECO:0000256" key="2">
    <source>
        <dbReference type="ARBA" id="ARBA00010869"/>
    </source>
</evidence>